<dbReference type="EMBL" id="CAJJDO010000011">
    <property type="protein sequence ID" value="CAD8142552.1"/>
    <property type="molecule type" value="Genomic_DNA"/>
</dbReference>
<protein>
    <submittedName>
        <fullName evidence="3">Uncharacterized protein</fullName>
    </submittedName>
</protein>
<evidence type="ECO:0000313" key="3">
    <source>
        <dbReference type="EMBL" id="CAD8142552.1"/>
    </source>
</evidence>
<dbReference type="AlphaFoldDB" id="A0A8S1SVQ4"/>
<gene>
    <name evidence="3" type="ORF">PPENT_87.1.T0110219</name>
</gene>
<feature type="region of interest" description="Disordered" evidence="2">
    <location>
        <begin position="1"/>
        <end position="31"/>
    </location>
</feature>
<dbReference type="Proteomes" id="UP000689195">
    <property type="component" value="Unassembled WGS sequence"/>
</dbReference>
<evidence type="ECO:0000313" key="4">
    <source>
        <dbReference type="Proteomes" id="UP000689195"/>
    </source>
</evidence>
<comment type="caution">
    <text evidence="3">The sequence shown here is derived from an EMBL/GenBank/DDBJ whole genome shotgun (WGS) entry which is preliminary data.</text>
</comment>
<feature type="coiled-coil region" evidence="1">
    <location>
        <begin position="52"/>
        <end position="430"/>
    </location>
</feature>
<name>A0A8S1SVQ4_9CILI</name>
<organism evidence="3 4">
    <name type="scientific">Paramecium pentaurelia</name>
    <dbReference type="NCBI Taxonomy" id="43138"/>
    <lineage>
        <taxon>Eukaryota</taxon>
        <taxon>Sar</taxon>
        <taxon>Alveolata</taxon>
        <taxon>Ciliophora</taxon>
        <taxon>Intramacronucleata</taxon>
        <taxon>Oligohymenophorea</taxon>
        <taxon>Peniculida</taxon>
        <taxon>Parameciidae</taxon>
        <taxon>Paramecium</taxon>
    </lineage>
</organism>
<reference evidence="3" key="1">
    <citation type="submission" date="2021-01" db="EMBL/GenBank/DDBJ databases">
        <authorList>
            <consortium name="Genoscope - CEA"/>
            <person name="William W."/>
        </authorList>
    </citation>
    <scope>NUCLEOTIDE SEQUENCE</scope>
</reference>
<sequence length="476" mass="57127">MQQQQTTNNFTTQNKLRESGNDKNKTIQEEATQNFKQEDILKDVTNKLQFKILKKNEQLTQMKEEIIDLQVKWQEDKKDWLNEKSELERKCEFYKENLNAERQNNQKFQIQIDKLTSMLNQKMKGKLQYNESSALEKVSGQLNEEIDSLQKETGIMKTQICLLENKLILKDETISKQQKRIQKLKKKLDQQLQQQLEERMVDVDKQKKRSADIKERVSELELKLKNLSLESDRIKKDNKQLLQENDIFRIQYEKSSRLLPQLEDSNKRLEQEIQEYESQFEKMSKQIKELNNQFVNEQQQQTSINEELKDKNLEIDNLQEQLNEQIQLFHIEQRSNTFLKEESEKYKFQLDRLTKQQQQLTDAQHKDLDNLEAKIEKISKELIKLREENTLLKSQVQNHKKEQGQYLDMIDQLQKQIRDLKGKNKILVQQHDDLDARINQLVQMKKQKCLKVRIQDTNQQKKFTRFEKSDSSSFSD</sequence>
<keyword evidence="1" id="KW-0175">Coiled coil</keyword>
<evidence type="ECO:0000256" key="1">
    <source>
        <dbReference type="SAM" id="Coils"/>
    </source>
</evidence>
<keyword evidence="4" id="KW-1185">Reference proteome</keyword>
<evidence type="ECO:0000256" key="2">
    <source>
        <dbReference type="SAM" id="MobiDB-lite"/>
    </source>
</evidence>
<accession>A0A8S1SVQ4</accession>
<feature type="compositionally biased region" description="Basic and acidic residues" evidence="2">
    <location>
        <begin position="15"/>
        <end position="28"/>
    </location>
</feature>
<feature type="compositionally biased region" description="Low complexity" evidence="2">
    <location>
        <begin position="1"/>
        <end position="14"/>
    </location>
</feature>
<proteinExistence type="predicted"/>
<dbReference type="OrthoDB" id="310439at2759"/>